<dbReference type="InterPro" id="IPR039448">
    <property type="entry name" value="Beta_helix"/>
</dbReference>
<dbReference type="KEGG" id="psyt:DSAG12_02356"/>
<dbReference type="AlphaFoldDB" id="A0A5B9DCU3"/>
<dbReference type="Gene3D" id="2.160.20.10">
    <property type="entry name" value="Single-stranded right-handed beta-helix, Pectin lyase-like"/>
    <property type="match status" value="3"/>
</dbReference>
<keyword evidence="1" id="KW-0472">Membrane</keyword>
<accession>A0A5B9DCU3</accession>
<dbReference type="Proteomes" id="UP000321408">
    <property type="component" value="Chromosome"/>
</dbReference>
<organism evidence="3 4">
    <name type="scientific">Promethearchaeum syntrophicum</name>
    <dbReference type="NCBI Taxonomy" id="2594042"/>
    <lineage>
        <taxon>Archaea</taxon>
        <taxon>Promethearchaeati</taxon>
        <taxon>Promethearchaeota</taxon>
        <taxon>Promethearchaeia</taxon>
        <taxon>Promethearchaeales</taxon>
        <taxon>Promethearchaeaceae</taxon>
        <taxon>Promethearchaeum</taxon>
    </lineage>
</organism>
<feature type="domain" description="Right handed beta helix" evidence="2">
    <location>
        <begin position="397"/>
        <end position="512"/>
    </location>
</feature>
<reference evidence="3 4" key="1">
    <citation type="journal article" date="2020" name="Nature">
        <title>Isolation of an archaeon at the prokaryote-eukaryote interface.</title>
        <authorList>
            <person name="Imachi H."/>
            <person name="Nobu M.K."/>
            <person name="Nakahara N."/>
            <person name="Morono Y."/>
            <person name="Ogawara M."/>
            <person name="Takaki Y."/>
            <person name="Takano Y."/>
            <person name="Uematsu K."/>
            <person name="Ikuta T."/>
            <person name="Ito M."/>
            <person name="Matsui Y."/>
            <person name="Miyazaki M."/>
            <person name="Murata K."/>
            <person name="Saito Y."/>
            <person name="Sakai S."/>
            <person name="Song C."/>
            <person name="Tasumi E."/>
            <person name="Yamanaka Y."/>
            <person name="Yamaguchi T."/>
            <person name="Kamagata Y."/>
            <person name="Tamaki H."/>
            <person name="Takai K."/>
        </authorList>
    </citation>
    <scope>NUCLEOTIDE SEQUENCE [LARGE SCALE GENOMIC DNA]</scope>
    <source>
        <strain evidence="3 4">MK-D1</strain>
    </source>
</reference>
<keyword evidence="1" id="KW-0812">Transmembrane</keyword>
<proteinExistence type="predicted"/>
<dbReference type="RefSeq" id="WP_147663401.1">
    <property type="nucleotide sequence ID" value="NZ_CP042905.2"/>
</dbReference>
<evidence type="ECO:0000313" key="4">
    <source>
        <dbReference type="Proteomes" id="UP000321408"/>
    </source>
</evidence>
<feature type="transmembrane region" description="Helical" evidence="1">
    <location>
        <begin position="624"/>
        <end position="641"/>
    </location>
</feature>
<dbReference type="EMBL" id="CP042905">
    <property type="protein sequence ID" value="QEE16526.1"/>
    <property type="molecule type" value="Genomic_DNA"/>
</dbReference>
<dbReference type="InterPro" id="IPR011050">
    <property type="entry name" value="Pectin_lyase_fold/virulence"/>
</dbReference>
<evidence type="ECO:0000259" key="2">
    <source>
        <dbReference type="Pfam" id="PF13229"/>
    </source>
</evidence>
<dbReference type="SMART" id="SM00710">
    <property type="entry name" value="PbH1"/>
    <property type="match status" value="14"/>
</dbReference>
<dbReference type="InterPro" id="IPR013783">
    <property type="entry name" value="Ig-like_fold"/>
</dbReference>
<dbReference type="Pfam" id="PF13229">
    <property type="entry name" value="Beta_helix"/>
    <property type="match status" value="2"/>
</dbReference>
<dbReference type="PROSITE" id="PS51257">
    <property type="entry name" value="PROKAR_LIPOPROTEIN"/>
    <property type="match status" value="1"/>
</dbReference>
<evidence type="ECO:0000256" key="1">
    <source>
        <dbReference type="SAM" id="Phobius"/>
    </source>
</evidence>
<keyword evidence="1" id="KW-1133">Transmembrane helix</keyword>
<dbReference type="InterPro" id="IPR006626">
    <property type="entry name" value="PbH1"/>
</dbReference>
<feature type="domain" description="Right handed beta helix" evidence="2">
    <location>
        <begin position="149"/>
        <end position="289"/>
    </location>
</feature>
<name>A0A5B9DCU3_9ARCH</name>
<dbReference type="InterPro" id="IPR012334">
    <property type="entry name" value="Pectin_lyas_fold"/>
</dbReference>
<dbReference type="SUPFAM" id="SSF51126">
    <property type="entry name" value="Pectin lyase-like"/>
    <property type="match status" value="2"/>
</dbReference>
<gene>
    <name evidence="3" type="ORF">DSAG12_02356</name>
</gene>
<dbReference type="Gene3D" id="2.60.40.10">
    <property type="entry name" value="Immunoglobulins"/>
    <property type="match status" value="1"/>
</dbReference>
<sequence length="655" mass="71052">MKIKIKFLTIIIGFLLGCSTILSSVNPVFFSSIIKGEFELQPNSAAPVWDEIGIVINSNLDFVSEATTGDGSVGNPWRIHGKYINASNGVGINITHTTDYFVVEDSVIKNASHGIYINNVSNGILKNITIYNCSETGIFLDGQSNTFFNGVHEIEIRENVIHGISGASENSGNGIRLDWECKNNYIYNNTIYDNFGTQNGTGNGIYIVGDALDGGGCNNNIIENNLIYDNTATVARKAGNGVFFDGDCINNEIKGNTIFGSSSVSGFWSGNGICFLQHCSANTISNNTIYDNEGGVEGIPLQDGYSGNGISIFSDNDYTDIINNTIHSSHGGTSSYQGNGIYITDSTNCNIKDNIIYGNMAGDGTDSGNGIMTQFATNLNISNNYIYENYGNDKYYTGNGILLSSYSDNSYIAENIIRDSIGGTNQSGGNGIILTNSNDSIITQNNISYCTGDFYIESGSGILIRVGDNINISYNKIDFCSGYAVELGFSENCNVSYNSFYGNGEYPCILSYVDNIITPNYCLFLGTILNYVDTGNWDGIATLNWTGPSWAEFYYVFRSTSEITTENYMNLTPIATVTTTTFTDNLTEEGTYYYAILAANATLNGTISNCIAGEILIATSGNEIPFSILPGLLMAVVFVVFKTYWLKKVKKVNCS</sequence>
<keyword evidence="4" id="KW-1185">Reference proteome</keyword>
<protein>
    <submittedName>
        <fullName evidence="3">Right-handed parallel beta-helix repeat-containing protein</fullName>
    </submittedName>
</protein>
<evidence type="ECO:0000313" key="3">
    <source>
        <dbReference type="EMBL" id="QEE16526.1"/>
    </source>
</evidence>
<dbReference type="GeneID" id="41330344"/>
<reference evidence="3 4" key="2">
    <citation type="journal article" date="2024" name="Int. J. Syst. Evol. Microbiol.">
        <title>Promethearchaeum syntrophicum gen. nov., sp. nov., an anaerobic, obligately syntrophic archaeon, the first isolate of the lineage 'Asgard' archaea, and proposal of the new archaeal phylum Promethearchaeota phyl. nov. and kingdom Promethearchaeati regn. nov.</title>
        <authorList>
            <person name="Imachi H."/>
            <person name="Nobu M.K."/>
            <person name="Kato S."/>
            <person name="Takaki Y."/>
            <person name="Miyazaki M."/>
            <person name="Miyata M."/>
            <person name="Ogawara M."/>
            <person name="Saito Y."/>
            <person name="Sakai S."/>
            <person name="Tahara Y.O."/>
            <person name="Takano Y."/>
            <person name="Tasumi E."/>
            <person name="Uematsu K."/>
            <person name="Yoshimura T."/>
            <person name="Itoh T."/>
            <person name="Ohkuma M."/>
            <person name="Takai K."/>
        </authorList>
    </citation>
    <scope>NUCLEOTIDE SEQUENCE [LARGE SCALE GENOMIC DNA]</scope>
    <source>
        <strain evidence="3 4">MK-D1</strain>
    </source>
</reference>